<dbReference type="AlphaFoldDB" id="A0AA40C492"/>
<evidence type="ECO:0000313" key="2">
    <source>
        <dbReference type="EMBL" id="KAK0624846.1"/>
    </source>
</evidence>
<reference evidence="2" key="1">
    <citation type="submission" date="2023-06" db="EMBL/GenBank/DDBJ databases">
        <title>Genome-scale phylogeny and comparative genomics of the fungal order Sordariales.</title>
        <authorList>
            <consortium name="Lawrence Berkeley National Laboratory"/>
            <person name="Hensen N."/>
            <person name="Bonometti L."/>
            <person name="Westerberg I."/>
            <person name="Brannstrom I.O."/>
            <person name="Guillou S."/>
            <person name="Cros-Aarteil S."/>
            <person name="Calhoun S."/>
            <person name="Haridas S."/>
            <person name="Kuo A."/>
            <person name="Mondo S."/>
            <person name="Pangilinan J."/>
            <person name="Riley R."/>
            <person name="LaButti K."/>
            <person name="Andreopoulos B."/>
            <person name="Lipzen A."/>
            <person name="Chen C."/>
            <person name="Yanf M."/>
            <person name="Daum C."/>
            <person name="Ng V."/>
            <person name="Clum A."/>
            <person name="Steindorff A."/>
            <person name="Ohm R."/>
            <person name="Martin F."/>
            <person name="Silar P."/>
            <person name="Natvig D."/>
            <person name="Lalanne C."/>
            <person name="Gautier V."/>
            <person name="Ament-velasquez S.L."/>
            <person name="Kruys A."/>
            <person name="Hutchinson M.I."/>
            <person name="Powell A.J."/>
            <person name="Barry K."/>
            <person name="Miller A.N."/>
            <person name="Grigoriev I.V."/>
            <person name="Debuchy R."/>
            <person name="Gladieux P."/>
            <person name="Thoren M.H."/>
            <person name="Johannesson H."/>
        </authorList>
    </citation>
    <scope>NUCLEOTIDE SEQUENCE</scope>
    <source>
        <strain evidence="2">SMH3391-2</strain>
    </source>
</reference>
<accession>A0AA40C492</accession>
<name>A0AA40C492_9PEZI</name>
<feature type="compositionally biased region" description="Pro residues" evidence="1">
    <location>
        <begin position="87"/>
        <end position="99"/>
    </location>
</feature>
<organism evidence="2 3">
    <name type="scientific">Bombardia bombarda</name>
    <dbReference type="NCBI Taxonomy" id="252184"/>
    <lineage>
        <taxon>Eukaryota</taxon>
        <taxon>Fungi</taxon>
        <taxon>Dikarya</taxon>
        <taxon>Ascomycota</taxon>
        <taxon>Pezizomycotina</taxon>
        <taxon>Sordariomycetes</taxon>
        <taxon>Sordariomycetidae</taxon>
        <taxon>Sordariales</taxon>
        <taxon>Lasiosphaeriaceae</taxon>
        <taxon>Bombardia</taxon>
    </lineage>
</organism>
<dbReference type="EMBL" id="JAULSR010000003">
    <property type="protein sequence ID" value="KAK0624846.1"/>
    <property type="molecule type" value="Genomic_DNA"/>
</dbReference>
<feature type="compositionally biased region" description="Polar residues" evidence="1">
    <location>
        <begin position="128"/>
        <end position="148"/>
    </location>
</feature>
<evidence type="ECO:0000313" key="3">
    <source>
        <dbReference type="Proteomes" id="UP001174934"/>
    </source>
</evidence>
<comment type="caution">
    <text evidence="2">The sequence shown here is derived from an EMBL/GenBank/DDBJ whole genome shotgun (WGS) entry which is preliminary data.</text>
</comment>
<feature type="compositionally biased region" description="Low complexity" evidence="1">
    <location>
        <begin position="45"/>
        <end position="68"/>
    </location>
</feature>
<dbReference type="Proteomes" id="UP001174934">
    <property type="component" value="Unassembled WGS sequence"/>
</dbReference>
<protein>
    <submittedName>
        <fullName evidence="2">Uncharacterized protein</fullName>
    </submittedName>
</protein>
<proteinExistence type="predicted"/>
<gene>
    <name evidence="2" type="ORF">B0T17DRAFT_531257</name>
</gene>
<evidence type="ECO:0000256" key="1">
    <source>
        <dbReference type="SAM" id="MobiDB-lite"/>
    </source>
</evidence>
<sequence>MTSLQYVSLFLTRSHVHVAIVVPGLLRIKAHLRILESGVPSIGMSKNSRYPSSHSSSSSRSSPTASPRSYRDDDRHVGRRHSVSYAPSPPPYREMPWPPSAGSIEYFPERGGQRQQGARPEQFIRLQRQATSTYTPPNTTGYASSNISPRMMAVKPKRSSSVREESSSSRGRSRRYAEESEEDDWYDEKRPARGRSMKRN</sequence>
<feature type="region of interest" description="Disordered" evidence="1">
    <location>
        <begin position="41"/>
        <end position="200"/>
    </location>
</feature>
<keyword evidence="3" id="KW-1185">Reference proteome</keyword>